<comment type="similarity">
    <text evidence="1">Belongs to the ABC transporter superfamily.</text>
</comment>
<dbReference type="InterPro" id="IPR050319">
    <property type="entry name" value="ABC_transp_ATP-bind"/>
</dbReference>
<comment type="caution">
    <text evidence="7">The sequence shown here is derived from an EMBL/GenBank/DDBJ whole genome shotgun (WGS) entry which is preliminary data.</text>
</comment>
<proteinExistence type="inferred from homology"/>
<keyword evidence="3" id="KW-0547">Nucleotide-binding</keyword>
<dbReference type="GO" id="GO:0005524">
    <property type="term" value="F:ATP binding"/>
    <property type="evidence" value="ECO:0007669"/>
    <property type="project" value="UniProtKB-KW"/>
</dbReference>
<dbReference type="EMBL" id="WPNZ01000025">
    <property type="protein sequence ID" value="MVO89590.1"/>
    <property type="molecule type" value="Genomic_DNA"/>
</dbReference>
<accession>A0A6L6X7Q5</accession>
<keyword evidence="8" id="KW-1185">Reference proteome</keyword>
<dbReference type="InterPro" id="IPR027417">
    <property type="entry name" value="P-loop_NTPase"/>
</dbReference>
<dbReference type="Pfam" id="PF00005">
    <property type="entry name" value="ABC_tran"/>
    <property type="match status" value="2"/>
</dbReference>
<dbReference type="RefSeq" id="WP_157168791.1">
    <property type="nucleotide sequence ID" value="NZ_WPNZ01000025.1"/>
</dbReference>
<sequence>MTASESAARTASSAAADASAPTAASAPAAAPVPTAAPALRVRDLSVTFTGPRGAVTAAEGVTFDLARGEVLGLVGESGSGKSTVGLAAMGLHDPARTRVTGSVLAGGTEVVGASEGKLRALRGSRVAMVFQDALAALSPFHPVGAQLAEAHRVHHRGTSRTESRDRAVDILERVGIPAARSRDHPHQFSGGMRQRVMIAMALINSPDVLIADEPTTALDARVQRQVLDLLDELRHEHGTAVLLVTHDVGVVAHATDRVLVMRDSRQLELGPTERVLTAPAHPYTRALIGAAPTLATVPGTRLPTVENPEPGPRAAARTPVAPPERPLADVTGLRVEFGGGRSLLGRRGEPTRAVRGISLSVRQGETLGLVGESGSGKSTTARVLAGLQRPTAGEVRFAGRDITGAAADTRLRRELSREVQLVFQDPYASLNPRRTVEQIVTTPLLVHTRADRAERRDRAAVLLEQVGLSADHLDRYPHEFSGGQRQRIGIARALAPRPRLIIADEPVSALDVSVQAQVLNLLMDLRDELGLSLLFVSHDLAVVRHFCDRIAVMRNGEIVETGTREEVFDRPAAPYTRELLAATL</sequence>
<evidence type="ECO:0000256" key="4">
    <source>
        <dbReference type="ARBA" id="ARBA00022840"/>
    </source>
</evidence>
<gene>
    <name evidence="7" type="ORF">GPA10_33785</name>
</gene>
<dbReference type="GO" id="GO:0016887">
    <property type="term" value="F:ATP hydrolysis activity"/>
    <property type="evidence" value="ECO:0007669"/>
    <property type="project" value="InterPro"/>
</dbReference>
<dbReference type="AlphaFoldDB" id="A0A6L6X7Q5"/>
<evidence type="ECO:0000313" key="7">
    <source>
        <dbReference type="EMBL" id="MVO89590.1"/>
    </source>
</evidence>
<evidence type="ECO:0000259" key="6">
    <source>
        <dbReference type="PROSITE" id="PS50893"/>
    </source>
</evidence>
<keyword evidence="4 7" id="KW-0067">ATP-binding</keyword>
<feature type="region of interest" description="Disordered" evidence="5">
    <location>
        <begin position="1"/>
        <end position="32"/>
    </location>
</feature>
<evidence type="ECO:0000256" key="2">
    <source>
        <dbReference type="ARBA" id="ARBA00022448"/>
    </source>
</evidence>
<dbReference type="InterPro" id="IPR003593">
    <property type="entry name" value="AAA+_ATPase"/>
</dbReference>
<evidence type="ECO:0000256" key="5">
    <source>
        <dbReference type="SAM" id="MobiDB-lite"/>
    </source>
</evidence>
<organism evidence="7 8">
    <name type="scientific">Streptomyces typhae</name>
    <dbReference type="NCBI Taxonomy" id="2681492"/>
    <lineage>
        <taxon>Bacteria</taxon>
        <taxon>Bacillati</taxon>
        <taxon>Actinomycetota</taxon>
        <taxon>Actinomycetes</taxon>
        <taxon>Kitasatosporales</taxon>
        <taxon>Streptomycetaceae</taxon>
        <taxon>Streptomyces</taxon>
    </lineage>
</organism>
<evidence type="ECO:0000313" key="8">
    <source>
        <dbReference type="Proteomes" id="UP000483802"/>
    </source>
</evidence>
<feature type="region of interest" description="Disordered" evidence="5">
    <location>
        <begin position="302"/>
        <end position="326"/>
    </location>
</feature>
<dbReference type="PANTHER" id="PTHR43776">
    <property type="entry name" value="TRANSPORT ATP-BINDING PROTEIN"/>
    <property type="match status" value="1"/>
</dbReference>
<dbReference type="GO" id="GO:0015833">
    <property type="term" value="P:peptide transport"/>
    <property type="evidence" value="ECO:0007669"/>
    <property type="project" value="InterPro"/>
</dbReference>
<evidence type="ECO:0000256" key="3">
    <source>
        <dbReference type="ARBA" id="ARBA00022741"/>
    </source>
</evidence>
<dbReference type="Pfam" id="PF08352">
    <property type="entry name" value="oligo_HPY"/>
    <property type="match status" value="2"/>
</dbReference>
<dbReference type="GO" id="GO:0055085">
    <property type="term" value="P:transmembrane transport"/>
    <property type="evidence" value="ECO:0007669"/>
    <property type="project" value="UniProtKB-ARBA"/>
</dbReference>
<dbReference type="SUPFAM" id="SSF52540">
    <property type="entry name" value="P-loop containing nucleoside triphosphate hydrolases"/>
    <property type="match status" value="2"/>
</dbReference>
<dbReference type="PANTHER" id="PTHR43776:SF7">
    <property type="entry name" value="D,D-DIPEPTIDE TRANSPORT ATP-BINDING PROTEIN DDPF-RELATED"/>
    <property type="match status" value="1"/>
</dbReference>
<dbReference type="NCBIfam" id="NF008453">
    <property type="entry name" value="PRK11308.1"/>
    <property type="match status" value="2"/>
</dbReference>
<dbReference type="InterPro" id="IPR017871">
    <property type="entry name" value="ABC_transporter-like_CS"/>
</dbReference>
<reference evidence="7 8" key="1">
    <citation type="submission" date="2019-11" db="EMBL/GenBank/DDBJ databases">
        <title>Streptomyces typhae sp. nov., a novel endophytic actinomycete isolated from the root of cattail pollen (Typha angustifolia L.).</title>
        <authorList>
            <person name="Peng C."/>
        </authorList>
    </citation>
    <scope>NUCLEOTIDE SEQUENCE [LARGE SCALE GENOMIC DNA]</scope>
    <source>
        <strain evidence="8">p1417</strain>
    </source>
</reference>
<dbReference type="SMART" id="SM00382">
    <property type="entry name" value="AAA"/>
    <property type="match status" value="2"/>
</dbReference>
<dbReference type="InterPro" id="IPR003439">
    <property type="entry name" value="ABC_transporter-like_ATP-bd"/>
</dbReference>
<protein>
    <submittedName>
        <fullName evidence="7">Dipeptide ABC transporter ATP-binding protein</fullName>
    </submittedName>
</protein>
<dbReference type="PROSITE" id="PS50893">
    <property type="entry name" value="ABC_TRANSPORTER_2"/>
    <property type="match status" value="2"/>
</dbReference>
<name>A0A6L6X7Q5_9ACTN</name>
<dbReference type="FunFam" id="3.40.50.300:FF:000016">
    <property type="entry name" value="Oligopeptide ABC transporter ATP-binding component"/>
    <property type="match status" value="2"/>
</dbReference>
<feature type="domain" description="ABC transporter" evidence="6">
    <location>
        <begin position="333"/>
        <end position="580"/>
    </location>
</feature>
<feature type="domain" description="ABC transporter" evidence="6">
    <location>
        <begin position="39"/>
        <end position="288"/>
    </location>
</feature>
<dbReference type="PROSITE" id="PS00211">
    <property type="entry name" value="ABC_TRANSPORTER_1"/>
    <property type="match status" value="2"/>
</dbReference>
<dbReference type="NCBIfam" id="NF007739">
    <property type="entry name" value="PRK10419.1"/>
    <property type="match status" value="2"/>
</dbReference>
<dbReference type="Gene3D" id="3.40.50.300">
    <property type="entry name" value="P-loop containing nucleotide triphosphate hydrolases"/>
    <property type="match status" value="2"/>
</dbReference>
<dbReference type="CDD" id="cd03257">
    <property type="entry name" value="ABC_NikE_OppD_transporters"/>
    <property type="match status" value="2"/>
</dbReference>
<evidence type="ECO:0000256" key="1">
    <source>
        <dbReference type="ARBA" id="ARBA00005417"/>
    </source>
</evidence>
<keyword evidence="2" id="KW-0813">Transport</keyword>
<dbReference type="Proteomes" id="UP000483802">
    <property type="component" value="Unassembled WGS sequence"/>
</dbReference>
<dbReference type="InterPro" id="IPR013563">
    <property type="entry name" value="Oligopep_ABC_C"/>
</dbReference>